<evidence type="ECO:0000256" key="4">
    <source>
        <dbReference type="ARBA" id="ARBA00022525"/>
    </source>
</evidence>
<dbReference type="RefSeq" id="WP_010109100.1">
    <property type="nucleotide sequence ID" value="NZ_CP013387.1"/>
</dbReference>
<evidence type="ECO:0000256" key="5">
    <source>
        <dbReference type="ARBA" id="ARBA00022927"/>
    </source>
</evidence>
<dbReference type="InterPro" id="IPR021123">
    <property type="entry name" value="T3SS_needle-like"/>
</dbReference>
<dbReference type="Gene3D" id="1.20.58.90">
    <property type="match status" value="1"/>
</dbReference>
<name>A0A1B4FUF3_9BURK</name>
<dbReference type="NCBIfam" id="TIGR02105">
    <property type="entry name" value="III_needle"/>
    <property type="match status" value="1"/>
</dbReference>
<sequence length="71" mass="7800">MDIEAVNQQLSRLVDKVGHDVESKMSASDLNDPASMLQAQFAIQQYSVFVGYQSAVLKAVKDMLSGIIQKI</sequence>
<accession>A0A1B4FM77</accession>
<evidence type="ECO:0000256" key="7">
    <source>
        <dbReference type="ARBA" id="ARBA00035658"/>
    </source>
</evidence>
<keyword evidence="3" id="KW-0813">Transport</keyword>
<evidence type="ECO:0000256" key="1">
    <source>
        <dbReference type="ARBA" id="ARBA00004241"/>
    </source>
</evidence>
<dbReference type="GO" id="GO:0030254">
    <property type="term" value="P:protein secretion by the type III secretion system"/>
    <property type="evidence" value="ECO:0007669"/>
    <property type="project" value="InterPro"/>
</dbReference>
<comment type="similarity">
    <text evidence="7">Belongs to the SctF family.</text>
</comment>
<protein>
    <submittedName>
        <fullName evidence="9">Type III secretion system needle protein SsaG</fullName>
    </submittedName>
</protein>
<evidence type="ECO:0000313" key="11">
    <source>
        <dbReference type="Proteomes" id="UP000067711"/>
    </source>
</evidence>
<dbReference type="Proteomes" id="UP000067711">
    <property type="component" value="Chromosome 2"/>
</dbReference>
<reference evidence="10 11" key="1">
    <citation type="submission" date="2015-12" db="EMBL/GenBank/DDBJ databases">
        <title>Diversity of Burkholderia near neighbor genomes.</title>
        <authorList>
            <person name="Sahl J."/>
            <person name="Wagner D."/>
            <person name="Keim P."/>
        </authorList>
    </citation>
    <scope>NUCLEOTIDE SEQUENCE [LARGE SCALE GENOMIC DNA]</scope>
    <source>
        <strain evidence="8 10">BDU6</strain>
        <strain evidence="9 11">BDU8</strain>
    </source>
</reference>
<dbReference type="EMBL" id="CP013387">
    <property type="protein sequence ID" value="AOJ04766.1"/>
    <property type="molecule type" value="Genomic_DNA"/>
</dbReference>
<dbReference type="GO" id="GO:0030257">
    <property type="term" value="C:type III protein secretion system complex"/>
    <property type="evidence" value="ECO:0007669"/>
    <property type="project" value="InterPro"/>
</dbReference>
<accession>A0A1B4FUF3</accession>
<comment type="subcellular location">
    <subcellularLocation>
        <location evidence="1">Cell surface</location>
    </subcellularLocation>
    <subcellularLocation>
        <location evidence="2">Secreted</location>
    </subcellularLocation>
</comment>
<dbReference type="GO" id="GO:0009986">
    <property type="term" value="C:cell surface"/>
    <property type="evidence" value="ECO:0007669"/>
    <property type="project" value="UniProtKB-SubCell"/>
</dbReference>
<evidence type="ECO:0000313" key="10">
    <source>
        <dbReference type="Proteomes" id="UP000062519"/>
    </source>
</evidence>
<evidence type="ECO:0000256" key="3">
    <source>
        <dbReference type="ARBA" id="ARBA00022448"/>
    </source>
</evidence>
<dbReference type="EMBL" id="CP013388">
    <property type="protein sequence ID" value="AOJ07274.1"/>
    <property type="molecule type" value="Genomic_DNA"/>
</dbReference>
<dbReference type="Proteomes" id="UP000062519">
    <property type="component" value="Chromosome 2"/>
</dbReference>
<dbReference type="InterPro" id="IPR011841">
    <property type="entry name" value="T3SS_needle_YscF"/>
</dbReference>
<dbReference type="SUPFAM" id="SSF140129">
    <property type="entry name" value="MxiH-like"/>
    <property type="match status" value="1"/>
</dbReference>
<evidence type="ECO:0000313" key="9">
    <source>
        <dbReference type="EMBL" id="AOJ07274.1"/>
    </source>
</evidence>
<organism evidence="9 11">
    <name type="scientific">Burkholderia mayonis</name>
    <dbReference type="NCBI Taxonomy" id="1385591"/>
    <lineage>
        <taxon>Bacteria</taxon>
        <taxon>Pseudomonadati</taxon>
        <taxon>Pseudomonadota</taxon>
        <taxon>Betaproteobacteria</taxon>
        <taxon>Burkholderiales</taxon>
        <taxon>Burkholderiaceae</taxon>
        <taxon>Burkholderia</taxon>
        <taxon>pseudomallei group</taxon>
    </lineage>
</organism>
<keyword evidence="5" id="KW-0653">Protein transport</keyword>
<dbReference type="GeneID" id="60551294"/>
<dbReference type="InterPro" id="IPR037203">
    <property type="entry name" value="T3SS_needle-like_sf"/>
</dbReference>
<proteinExistence type="inferred from homology"/>
<evidence type="ECO:0000256" key="2">
    <source>
        <dbReference type="ARBA" id="ARBA00004613"/>
    </source>
</evidence>
<gene>
    <name evidence="8" type="ORF">WS70_23670</name>
    <name evidence="9" type="ORF">WS71_08095</name>
</gene>
<dbReference type="KEGG" id="buu:WS70_23670"/>
<keyword evidence="4" id="KW-0964">Secreted</keyword>
<evidence type="ECO:0000313" key="8">
    <source>
        <dbReference type="EMBL" id="AOJ04766.1"/>
    </source>
</evidence>
<dbReference type="GO" id="GO:0005576">
    <property type="term" value="C:extracellular region"/>
    <property type="evidence" value="ECO:0007669"/>
    <property type="project" value="UniProtKB-SubCell"/>
</dbReference>
<dbReference type="Pfam" id="PF09392">
    <property type="entry name" value="T3SS_needle_F"/>
    <property type="match status" value="1"/>
</dbReference>
<keyword evidence="6" id="KW-0843">Virulence</keyword>
<keyword evidence="10" id="KW-1185">Reference proteome</keyword>
<evidence type="ECO:0000256" key="6">
    <source>
        <dbReference type="ARBA" id="ARBA00023026"/>
    </source>
</evidence>
<dbReference type="AlphaFoldDB" id="A0A1B4FUF3"/>